<dbReference type="SUPFAM" id="SSF140459">
    <property type="entry name" value="PE/PPE dimer-like"/>
    <property type="match status" value="1"/>
</dbReference>
<dbReference type="InterPro" id="IPR038332">
    <property type="entry name" value="PPE_sf"/>
</dbReference>
<feature type="compositionally biased region" description="Gly residues" evidence="1">
    <location>
        <begin position="415"/>
        <end position="441"/>
    </location>
</feature>
<feature type="compositionally biased region" description="Gly residues" evidence="1">
    <location>
        <begin position="336"/>
        <end position="352"/>
    </location>
</feature>
<feature type="region of interest" description="Disordered" evidence="1">
    <location>
        <begin position="415"/>
        <end position="478"/>
    </location>
</feature>
<feature type="region of interest" description="Disordered" evidence="1">
    <location>
        <begin position="191"/>
        <end position="301"/>
    </location>
</feature>
<evidence type="ECO:0000256" key="1">
    <source>
        <dbReference type="SAM" id="MobiDB-lite"/>
    </source>
</evidence>
<organism evidence="2 3">
    <name type="scientific">Longimycelium tulufanense</name>
    <dbReference type="NCBI Taxonomy" id="907463"/>
    <lineage>
        <taxon>Bacteria</taxon>
        <taxon>Bacillati</taxon>
        <taxon>Actinomycetota</taxon>
        <taxon>Actinomycetes</taxon>
        <taxon>Pseudonocardiales</taxon>
        <taxon>Pseudonocardiaceae</taxon>
        <taxon>Longimycelium</taxon>
    </lineage>
</organism>
<feature type="compositionally biased region" description="Basic and acidic residues" evidence="1">
    <location>
        <begin position="191"/>
        <end position="207"/>
    </location>
</feature>
<feature type="compositionally biased region" description="Gly residues" evidence="1">
    <location>
        <begin position="360"/>
        <end position="396"/>
    </location>
</feature>
<gene>
    <name evidence="2" type="ORF">GCM10012275_33000</name>
</gene>
<dbReference type="EMBL" id="BMMK01000014">
    <property type="protein sequence ID" value="GGM59203.1"/>
    <property type="molecule type" value="Genomic_DNA"/>
</dbReference>
<feature type="region of interest" description="Disordered" evidence="1">
    <location>
        <begin position="321"/>
        <end position="396"/>
    </location>
</feature>
<proteinExistence type="predicted"/>
<reference evidence="2" key="2">
    <citation type="submission" date="2020-09" db="EMBL/GenBank/DDBJ databases">
        <authorList>
            <person name="Sun Q."/>
            <person name="Zhou Y."/>
        </authorList>
    </citation>
    <scope>NUCLEOTIDE SEQUENCE</scope>
    <source>
        <strain evidence="2">CGMCC 4.5737</strain>
    </source>
</reference>
<accession>A0A8J3CCK2</accession>
<feature type="compositionally biased region" description="Gly residues" evidence="1">
    <location>
        <begin position="282"/>
        <end position="301"/>
    </location>
</feature>
<evidence type="ECO:0000313" key="3">
    <source>
        <dbReference type="Proteomes" id="UP000637578"/>
    </source>
</evidence>
<dbReference type="Gene3D" id="1.20.1260.20">
    <property type="entry name" value="PPE superfamily"/>
    <property type="match status" value="1"/>
</dbReference>
<sequence length="478" mass="45998">MGIIGVPDWAVNYGVKVGSRLLGETRPQGVPGAEIYDMFHKGPGTSAGLDTASGKWREVAKAQHDASGDVEAAMKKAGVAWQGQASESAQAGMSPLATSASQAGDTANKVSGVLTQQSGGFNTAKHTVQPVPKNPPERDFVDYINPFTTDVDKQAAAYREKTLANQHALQSYGSTTSSNISAVPTFTADTHHANVDVTDPGRGDGVGDTRQPPGRGGGGQVWRPAGSSPDPSGGGQVWRPSYSIPDSSGGGQTWQPAGSSPPPAQVDPSRVDPLPGNPGTPGWNGPGSGGGSGTGTPGGGGGNYHPGGGYYPGGYGGNNTGQGGGIMRPAVPPRSGGLGSSGGPGGGGGRGSAGSLSGAAGRGVGGFGPGGSGAGGAGSSSGAGGSGGGLGAGNATGRGPGGSAGAGGFGPAGATGGAGGRPGGAGMGGMGMAGAGRGQGGEDQEHQRPGYLVETDDIFSSGEMVAPPVIGGEPPRQQ</sequence>
<comment type="caution">
    <text evidence="2">The sequence shown here is derived from an EMBL/GenBank/DDBJ whole genome shotgun (WGS) entry which is preliminary data.</text>
</comment>
<evidence type="ECO:0000313" key="2">
    <source>
        <dbReference type="EMBL" id="GGM59203.1"/>
    </source>
</evidence>
<name>A0A8J3CCK2_9PSEU</name>
<dbReference type="AlphaFoldDB" id="A0A8J3CCK2"/>
<dbReference type="Proteomes" id="UP000637578">
    <property type="component" value="Unassembled WGS sequence"/>
</dbReference>
<reference evidence="2" key="1">
    <citation type="journal article" date="2014" name="Int. J. Syst. Evol. Microbiol.">
        <title>Complete genome sequence of Corynebacterium casei LMG S-19264T (=DSM 44701T), isolated from a smear-ripened cheese.</title>
        <authorList>
            <consortium name="US DOE Joint Genome Institute (JGI-PGF)"/>
            <person name="Walter F."/>
            <person name="Albersmeier A."/>
            <person name="Kalinowski J."/>
            <person name="Ruckert C."/>
        </authorList>
    </citation>
    <scope>NUCLEOTIDE SEQUENCE</scope>
    <source>
        <strain evidence="2">CGMCC 4.5737</strain>
    </source>
</reference>
<keyword evidence="3" id="KW-1185">Reference proteome</keyword>
<protein>
    <submittedName>
        <fullName evidence="2">Uncharacterized protein</fullName>
    </submittedName>
</protein>